<dbReference type="RefSeq" id="WP_097803140.1">
    <property type="nucleotide sequence ID" value="NZ_FXYH01000002.1"/>
</dbReference>
<dbReference type="OrthoDB" id="7744844at2"/>
<proteinExistence type="predicted"/>
<dbReference type="AlphaFoldDB" id="A0A238JYM9"/>
<evidence type="ECO:0000313" key="1">
    <source>
        <dbReference type="EMBL" id="SMX35771.1"/>
    </source>
</evidence>
<evidence type="ECO:0000313" key="2">
    <source>
        <dbReference type="Proteomes" id="UP000220836"/>
    </source>
</evidence>
<reference evidence="1 2" key="1">
    <citation type="submission" date="2017-05" db="EMBL/GenBank/DDBJ databases">
        <authorList>
            <person name="Song R."/>
            <person name="Chenine A.L."/>
            <person name="Ruprecht R.M."/>
        </authorList>
    </citation>
    <scope>NUCLEOTIDE SEQUENCE [LARGE SCALE GENOMIC DNA]</scope>
    <source>
        <strain evidence="1 2">CECT 8663</strain>
    </source>
</reference>
<name>A0A238JYM9_9RHOB</name>
<accession>A0A238JYM9</accession>
<dbReference type="EMBL" id="FXYH01000002">
    <property type="protein sequence ID" value="SMX35771.1"/>
    <property type="molecule type" value="Genomic_DNA"/>
</dbReference>
<dbReference type="Proteomes" id="UP000220836">
    <property type="component" value="Unassembled WGS sequence"/>
</dbReference>
<evidence type="ECO:0008006" key="3">
    <source>
        <dbReference type="Google" id="ProtNLM"/>
    </source>
</evidence>
<gene>
    <name evidence="1" type="ORF">PEV8663_00588</name>
</gene>
<sequence length="104" mass="10860">MQAIDYSQIITGEAQSAADMVARAGAIKGKCRANILAVLDEYTLSNIQGAAIAGELDAGDMDIFRAGRAWVAAMLDECRAAISSGDDPAWPDLPAGVADLAEKY</sequence>
<protein>
    <recommendedName>
        <fullName evidence="3">Caudovirales tail fibre assembly protein</fullName>
    </recommendedName>
</protein>
<organism evidence="1 2">
    <name type="scientific">Pelagimonas varians</name>
    <dbReference type="NCBI Taxonomy" id="696760"/>
    <lineage>
        <taxon>Bacteria</taxon>
        <taxon>Pseudomonadati</taxon>
        <taxon>Pseudomonadota</taxon>
        <taxon>Alphaproteobacteria</taxon>
        <taxon>Rhodobacterales</taxon>
        <taxon>Roseobacteraceae</taxon>
        <taxon>Pelagimonas</taxon>
    </lineage>
</organism>
<keyword evidence="2" id="KW-1185">Reference proteome</keyword>